<feature type="transmembrane region" description="Helical" evidence="1">
    <location>
        <begin position="12"/>
        <end position="33"/>
    </location>
</feature>
<gene>
    <name evidence="2" type="ORF">OEV98_00385</name>
</gene>
<keyword evidence="1" id="KW-0472">Membrane</keyword>
<sequence>MFQLVEKAVLWMAVLRIFSGSLEIIVAMIILKVNNIEKALAINSTLALVGPLILITTTAIGLLGLVDRISFTKIIWVFIGVACIIYGVRSGN</sequence>
<organism evidence="2 3">
    <name type="scientific">Perspicuibacillus lycopersici</name>
    <dbReference type="NCBI Taxonomy" id="1325689"/>
    <lineage>
        <taxon>Bacteria</taxon>
        <taxon>Bacillati</taxon>
        <taxon>Bacillota</taxon>
        <taxon>Bacilli</taxon>
        <taxon>Bacillales</taxon>
        <taxon>Bacillaceae</taxon>
        <taxon>Perspicuibacillus</taxon>
    </lineage>
</organism>
<comment type="caution">
    <text evidence="2">The sequence shown here is derived from an EMBL/GenBank/DDBJ whole genome shotgun (WGS) entry which is preliminary data.</text>
</comment>
<accession>A0AAE3LRR3</accession>
<keyword evidence="1" id="KW-0812">Transmembrane</keyword>
<dbReference type="InterPro" id="IPR020390">
    <property type="entry name" value="Uncharacterised_YqhV"/>
</dbReference>
<keyword evidence="1" id="KW-1133">Transmembrane helix</keyword>
<feature type="transmembrane region" description="Helical" evidence="1">
    <location>
        <begin position="71"/>
        <end position="88"/>
    </location>
</feature>
<reference evidence="2" key="1">
    <citation type="submission" date="2022-10" db="EMBL/GenBank/DDBJ databases">
        <title>Description of Fervidibacillus gen. nov. in the family Fervidibacillaceae fam. nov. with two species, Fervidibacillus albus sp. nov., and Fervidibacillus halotolerans sp. nov., isolated from tidal flat sediments.</title>
        <authorList>
            <person name="Kwon K.K."/>
            <person name="Yang S.-H."/>
        </authorList>
    </citation>
    <scope>NUCLEOTIDE SEQUENCE</scope>
    <source>
        <strain evidence="2">JCM 19140</strain>
    </source>
</reference>
<dbReference type="RefSeq" id="WP_263071148.1">
    <property type="nucleotide sequence ID" value="NZ_JAOUSF010000001.1"/>
</dbReference>
<dbReference type="AlphaFoldDB" id="A0AAE3LRR3"/>
<proteinExistence type="predicted"/>
<keyword evidence="3" id="KW-1185">Reference proteome</keyword>
<dbReference type="Proteomes" id="UP001209318">
    <property type="component" value="Unassembled WGS sequence"/>
</dbReference>
<evidence type="ECO:0000313" key="2">
    <source>
        <dbReference type="EMBL" id="MCU9612013.1"/>
    </source>
</evidence>
<evidence type="ECO:0000256" key="1">
    <source>
        <dbReference type="SAM" id="Phobius"/>
    </source>
</evidence>
<name>A0AAE3LRR3_9BACI</name>
<feature type="transmembrane region" description="Helical" evidence="1">
    <location>
        <begin position="45"/>
        <end position="65"/>
    </location>
</feature>
<dbReference type="Pfam" id="PF10942">
    <property type="entry name" value="DUF2619"/>
    <property type="match status" value="1"/>
</dbReference>
<evidence type="ECO:0000313" key="3">
    <source>
        <dbReference type="Proteomes" id="UP001209318"/>
    </source>
</evidence>
<dbReference type="EMBL" id="JAOUSF010000001">
    <property type="protein sequence ID" value="MCU9612013.1"/>
    <property type="molecule type" value="Genomic_DNA"/>
</dbReference>
<protein>
    <submittedName>
        <fullName evidence="2">YqhV family protein</fullName>
    </submittedName>
</protein>